<dbReference type="Gene3D" id="1.10.260.40">
    <property type="entry name" value="lambda repressor-like DNA-binding domains"/>
    <property type="match status" value="1"/>
</dbReference>
<dbReference type="GeneID" id="89510972"/>
<evidence type="ECO:0000259" key="4">
    <source>
        <dbReference type="PROSITE" id="PS50932"/>
    </source>
</evidence>
<dbReference type="RefSeq" id="WP_073388947.1">
    <property type="nucleotide sequence ID" value="NZ_FQXK01000028.1"/>
</dbReference>
<sequence length="343" mass="38534">MAKKTTMSDIAKELGISTVTVSKALSGQKGVSEELRQKVMDIARDRGYQKSFASQPKESYKIGVLIGSRYVGNIDSFYGHMYQIFSAKAAKTGSFTMLEILSDEDEKNLVFPKIIGDGTVDAIVIMGALSEEYLNMLDEKLKTPTFYMDFTDRKHQKDSVISGSYYGSYILTNYLFDKGHTDIGYVGTVLSTSSITDRYLGYVRAMMEHGKEINKNWILDDRGIDNDKVDFEKNTVFPKGKLPTAFVCNCDLSANMFIQYLKIKGYRVPEDISLVGYDDFLFADGASVGITTYKVDMDEMVKRTIKRINHVLRGEKYRGGLSIVEGSLVERDSVKDLTKSKKV</sequence>
<reference evidence="6" key="1">
    <citation type="submission" date="2016-11" db="EMBL/GenBank/DDBJ databases">
        <authorList>
            <person name="Varghese N."/>
            <person name="Submissions S."/>
        </authorList>
    </citation>
    <scope>NUCLEOTIDE SEQUENCE [LARGE SCALE GENOMIC DNA]</scope>
    <source>
        <strain evidence="6">DSM 3071</strain>
    </source>
</reference>
<dbReference type="GO" id="GO:0000976">
    <property type="term" value="F:transcription cis-regulatory region binding"/>
    <property type="evidence" value="ECO:0007669"/>
    <property type="project" value="TreeGrafter"/>
</dbReference>
<dbReference type="OrthoDB" id="2026446at2"/>
<dbReference type="Pfam" id="PF00356">
    <property type="entry name" value="LacI"/>
    <property type="match status" value="1"/>
</dbReference>
<proteinExistence type="predicted"/>
<organism evidence="5 6">
    <name type="scientific">Butyrivibrio fibrisolvens DSM 3071</name>
    <dbReference type="NCBI Taxonomy" id="1121131"/>
    <lineage>
        <taxon>Bacteria</taxon>
        <taxon>Bacillati</taxon>
        <taxon>Bacillota</taxon>
        <taxon>Clostridia</taxon>
        <taxon>Lachnospirales</taxon>
        <taxon>Lachnospiraceae</taxon>
        <taxon>Butyrivibrio</taxon>
    </lineage>
</organism>
<dbReference type="AlphaFoldDB" id="A0A1M6APQ2"/>
<keyword evidence="6" id="KW-1185">Reference proteome</keyword>
<dbReference type="SUPFAM" id="SSF47413">
    <property type="entry name" value="lambda repressor-like DNA-binding domains"/>
    <property type="match status" value="1"/>
</dbReference>
<dbReference type="CDD" id="cd01392">
    <property type="entry name" value="HTH_LacI"/>
    <property type="match status" value="1"/>
</dbReference>
<keyword evidence="3" id="KW-0804">Transcription</keyword>
<dbReference type="InterPro" id="IPR046335">
    <property type="entry name" value="LacI/GalR-like_sensor"/>
</dbReference>
<keyword evidence="2" id="KW-0238">DNA-binding</keyword>
<evidence type="ECO:0000313" key="5">
    <source>
        <dbReference type="EMBL" id="SHI38442.1"/>
    </source>
</evidence>
<dbReference type="PANTHER" id="PTHR30146">
    <property type="entry name" value="LACI-RELATED TRANSCRIPTIONAL REPRESSOR"/>
    <property type="match status" value="1"/>
</dbReference>
<keyword evidence="1" id="KW-0805">Transcription regulation</keyword>
<name>A0A1M6APQ2_BUTFI</name>
<dbReference type="InterPro" id="IPR028082">
    <property type="entry name" value="Peripla_BP_I"/>
</dbReference>
<dbReference type="GO" id="GO:0003700">
    <property type="term" value="F:DNA-binding transcription factor activity"/>
    <property type="evidence" value="ECO:0007669"/>
    <property type="project" value="TreeGrafter"/>
</dbReference>
<evidence type="ECO:0000313" key="6">
    <source>
        <dbReference type="Proteomes" id="UP000184278"/>
    </source>
</evidence>
<accession>A0A1M6APQ2</accession>
<dbReference type="STRING" id="1121131.SAMN02745229_02997"/>
<dbReference type="InterPro" id="IPR010982">
    <property type="entry name" value="Lambda_DNA-bd_dom_sf"/>
</dbReference>
<evidence type="ECO:0000256" key="2">
    <source>
        <dbReference type="ARBA" id="ARBA00023125"/>
    </source>
</evidence>
<protein>
    <submittedName>
        <fullName evidence="5">LacI family transcriptional regulator</fullName>
    </submittedName>
</protein>
<dbReference type="InterPro" id="IPR000843">
    <property type="entry name" value="HTH_LacI"/>
</dbReference>
<dbReference type="PROSITE" id="PS50932">
    <property type="entry name" value="HTH_LACI_2"/>
    <property type="match status" value="1"/>
</dbReference>
<evidence type="ECO:0000256" key="3">
    <source>
        <dbReference type="ARBA" id="ARBA00023163"/>
    </source>
</evidence>
<dbReference type="EMBL" id="FQXK01000028">
    <property type="protein sequence ID" value="SHI38442.1"/>
    <property type="molecule type" value="Genomic_DNA"/>
</dbReference>
<feature type="domain" description="HTH lacI-type" evidence="4">
    <location>
        <begin position="5"/>
        <end position="59"/>
    </location>
</feature>
<dbReference type="Proteomes" id="UP000184278">
    <property type="component" value="Unassembled WGS sequence"/>
</dbReference>
<evidence type="ECO:0000256" key="1">
    <source>
        <dbReference type="ARBA" id="ARBA00023015"/>
    </source>
</evidence>
<dbReference type="PANTHER" id="PTHR30146:SF109">
    <property type="entry name" value="HTH-TYPE TRANSCRIPTIONAL REGULATOR GALS"/>
    <property type="match status" value="1"/>
</dbReference>
<dbReference type="SUPFAM" id="SSF53822">
    <property type="entry name" value="Periplasmic binding protein-like I"/>
    <property type="match status" value="1"/>
</dbReference>
<dbReference type="Gene3D" id="3.40.50.2300">
    <property type="match status" value="2"/>
</dbReference>
<gene>
    <name evidence="5" type="ORF">SAMN02745229_02997</name>
</gene>
<dbReference type="SMART" id="SM00354">
    <property type="entry name" value="HTH_LACI"/>
    <property type="match status" value="1"/>
</dbReference>
<dbReference type="Pfam" id="PF13377">
    <property type="entry name" value="Peripla_BP_3"/>
    <property type="match status" value="1"/>
</dbReference>